<proteinExistence type="predicted"/>
<sequence length="129" mass="13189">MLEDEQLEESKGESLDTEIGVELDESSRANGAATPEDPGRTCLTEGVIATGGEVSDVVLWCDGELVVGGSGELSDGIWKLGGRMLVLSISVGSSGGSCTIAAGEEYDVGSWSVKGILSRKALGGDVSHT</sequence>
<gene>
    <name evidence="2" type="ORF">K2173_008910</name>
</gene>
<organism evidence="2 3">
    <name type="scientific">Erythroxylum novogranatense</name>
    <dbReference type="NCBI Taxonomy" id="1862640"/>
    <lineage>
        <taxon>Eukaryota</taxon>
        <taxon>Viridiplantae</taxon>
        <taxon>Streptophyta</taxon>
        <taxon>Embryophyta</taxon>
        <taxon>Tracheophyta</taxon>
        <taxon>Spermatophyta</taxon>
        <taxon>Magnoliopsida</taxon>
        <taxon>eudicotyledons</taxon>
        <taxon>Gunneridae</taxon>
        <taxon>Pentapetalae</taxon>
        <taxon>rosids</taxon>
        <taxon>fabids</taxon>
        <taxon>Malpighiales</taxon>
        <taxon>Erythroxylaceae</taxon>
        <taxon>Erythroxylum</taxon>
    </lineage>
</organism>
<feature type="region of interest" description="Disordered" evidence="1">
    <location>
        <begin position="1"/>
        <end position="39"/>
    </location>
</feature>
<evidence type="ECO:0000313" key="2">
    <source>
        <dbReference type="EMBL" id="KAJ8747111.1"/>
    </source>
</evidence>
<dbReference type="Proteomes" id="UP001159364">
    <property type="component" value="Unassembled WGS sequence"/>
</dbReference>
<keyword evidence="3" id="KW-1185">Reference proteome</keyword>
<feature type="compositionally biased region" description="Acidic residues" evidence="1">
    <location>
        <begin position="15"/>
        <end position="24"/>
    </location>
</feature>
<dbReference type="AlphaFoldDB" id="A0AAV8S4J5"/>
<protein>
    <submittedName>
        <fullName evidence="2">Uncharacterized protein</fullName>
    </submittedName>
</protein>
<evidence type="ECO:0000256" key="1">
    <source>
        <dbReference type="SAM" id="MobiDB-lite"/>
    </source>
</evidence>
<accession>A0AAV8S4J5</accession>
<comment type="caution">
    <text evidence="2">The sequence shown here is derived from an EMBL/GenBank/DDBJ whole genome shotgun (WGS) entry which is preliminary data.</text>
</comment>
<evidence type="ECO:0000313" key="3">
    <source>
        <dbReference type="Proteomes" id="UP001159364"/>
    </source>
</evidence>
<reference evidence="2 3" key="1">
    <citation type="submission" date="2021-09" db="EMBL/GenBank/DDBJ databases">
        <title>Genomic insights and catalytic innovation underlie evolution of tropane alkaloids biosynthesis.</title>
        <authorList>
            <person name="Wang Y.-J."/>
            <person name="Tian T."/>
            <person name="Huang J.-P."/>
            <person name="Huang S.-X."/>
        </authorList>
    </citation>
    <scope>NUCLEOTIDE SEQUENCE [LARGE SCALE GENOMIC DNA]</scope>
    <source>
        <strain evidence="2">KIB-2018</strain>
        <tissue evidence="2">Leaf</tissue>
    </source>
</reference>
<dbReference type="EMBL" id="JAIWQS010000238">
    <property type="protein sequence ID" value="KAJ8747111.1"/>
    <property type="molecule type" value="Genomic_DNA"/>
</dbReference>
<name>A0AAV8S4J5_9ROSI</name>